<dbReference type="EMBL" id="VFWZ01000008">
    <property type="protein sequence ID" value="TPN82928.1"/>
    <property type="molecule type" value="Genomic_DNA"/>
</dbReference>
<protein>
    <submittedName>
        <fullName evidence="2">Phosphoadenosine phosphosulfate reductase family protein</fullName>
    </submittedName>
</protein>
<dbReference type="SUPFAM" id="SSF52402">
    <property type="entry name" value="Adenine nucleotide alpha hydrolases-like"/>
    <property type="match status" value="1"/>
</dbReference>
<evidence type="ECO:0000313" key="2">
    <source>
        <dbReference type="EMBL" id="TPN82928.1"/>
    </source>
</evidence>
<dbReference type="AlphaFoldDB" id="A0A504J4U7"/>
<dbReference type="InterPro" id="IPR050128">
    <property type="entry name" value="Sulfate_adenylyltrnsfr_sub2"/>
</dbReference>
<dbReference type="InterPro" id="IPR014729">
    <property type="entry name" value="Rossmann-like_a/b/a_fold"/>
</dbReference>
<dbReference type="Proteomes" id="UP000315540">
    <property type="component" value="Unassembled WGS sequence"/>
</dbReference>
<evidence type="ECO:0000313" key="3">
    <source>
        <dbReference type="Proteomes" id="UP000315540"/>
    </source>
</evidence>
<dbReference type="GO" id="GO:0003824">
    <property type="term" value="F:catalytic activity"/>
    <property type="evidence" value="ECO:0007669"/>
    <property type="project" value="InterPro"/>
</dbReference>
<accession>A0A504J4U7</accession>
<dbReference type="Gene3D" id="3.40.50.620">
    <property type="entry name" value="HUPs"/>
    <property type="match status" value="1"/>
</dbReference>
<dbReference type="OrthoDB" id="9774475at2"/>
<comment type="caution">
    <text evidence="2">The sequence shown here is derived from an EMBL/GenBank/DDBJ whole genome shotgun (WGS) entry which is preliminary data.</text>
</comment>
<name>A0A504J4U7_9FLAO</name>
<evidence type="ECO:0000259" key="1">
    <source>
        <dbReference type="Pfam" id="PF01507"/>
    </source>
</evidence>
<keyword evidence="3" id="KW-1185">Reference proteome</keyword>
<sequence length="305" mass="35673">MKIIVQFSGGKDSHAALLWAVHRYGAKNIQAVFCDTGWEHPLTYTHIQNVVKKLGVSLRTLTSKKYTNFIDLVRKKKRFPSTKARFCTQELKVKPFVDYILDEIKDHFIAVQGIRKDESKARSKMTSMCRHFKFYLEPYGYNKEGKPKFHTYRKKEVLEYIQKYDDSILRPMFKWTAQDTIDFILTNGHLPNPLYSKGFSRVGCFPCIQCSHNEVKQILKFYPNRIKELEAYEKELQTYFFPPDYIPKRFCSQSAIVKKGANKGKTVAYPNTTDVTHYIENKNATGDLFEQERPISCLSYYALCE</sequence>
<proteinExistence type="predicted"/>
<reference evidence="2 3" key="1">
    <citation type="submission" date="2019-06" db="EMBL/GenBank/DDBJ databases">
        <authorList>
            <person name="Meng X."/>
        </authorList>
    </citation>
    <scope>NUCLEOTIDE SEQUENCE [LARGE SCALE GENOMIC DNA]</scope>
    <source>
        <strain evidence="2 3">M625</strain>
    </source>
</reference>
<gene>
    <name evidence="2" type="ORF">FHK87_21110</name>
</gene>
<dbReference type="PANTHER" id="PTHR43196:SF2">
    <property type="entry name" value="PHOSPHOADENOSINE PHOSPHOSULFATE REDUCTASE"/>
    <property type="match status" value="1"/>
</dbReference>
<dbReference type="PANTHER" id="PTHR43196">
    <property type="entry name" value="SULFATE ADENYLYLTRANSFERASE SUBUNIT 2"/>
    <property type="match status" value="1"/>
</dbReference>
<feature type="domain" description="Phosphoadenosine phosphosulphate reductase" evidence="1">
    <location>
        <begin position="3"/>
        <end position="209"/>
    </location>
</feature>
<organism evidence="2 3">
    <name type="scientific">Aquimarina algicola</name>
    <dbReference type="NCBI Taxonomy" id="2589995"/>
    <lineage>
        <taxon>Bacteria</taxon>
        <taxon>Pseudomonadati</taxon>
        <taxon>Bacteroidota</taxon>
        <taxon>Flavobacteriia</taxon>
        <taxon>Flavobacteriales</taxon>
        <taxon>Flavobacteriaceae</taxon>
        <taxon>Aquimarina</taxon>
    </lineage>
</organism>
<dbReference type="InterPro" id="IPR002500">
    <property type="entry name" value="PAPS_reduct_dom"/>
</dbReference>
<dbReference type="RefSeq" id="WP_140596388.1">
    <property type="nucleotide sequence ID" value="NZ_VFWZ01000008.1"/>
</dbReference>
<dbReference type="Pfam" id="PF01507">
    <property type="entry name" value="PAPS_reduct"/>
    <property type="match status" value="1"/>
</dbReference>